<dbReference type="InterPro" id="IPR001845">
    <property type="entry name" value="HTH_ArsR_DNA-bd_dom"/>
</dbReference>
<evidence type="ECO:0000259" key="1">
    <source>
        <dbReference type="PROSITE" id="PS50987"/>
    </source>
</evidence>
<evidence type="ECO:0000313" key="3">
    <source>
        <dbReference type="Proteomes" id="UP000001068"/>
    </source>
</evidence>
<reference evidence="3" key="1">
    <citation type="submission" date="2010-11" db="EMBL/GenBank/DDBJ databases">
        <title>The complete genome of Desulfurococcus mucosus DSM 2162.</title>
        <authorList>
            <consortium name="US DOE Joint Genome Institute (JGI-PGF)"/>
            <person name="Lucas S."/>
            <person name="Copeland A."/>
            <person name="Lapidus A."/>
            <person name="Bruce D."/>
            <person name="Goodwin L."/>
            <person name="Pitluck S."/>
            <person name="Kyrpides N."/>
            <person name="Mavromatis K."/>
            <person name="Pagani I."/>
            <person name="Ivanova N."/>
            <person name="Ovchinnikova G."/>
            <person name="Chertkov O."/>
            <person name="Held B."/>
            <person name="Brettin T."/>
            <person name="Detter J.C."/>
            <person name="Tapia R."/>
            <person name="Han C."/>
            <person name="Land M."/>
            <person name="Hauser L."/>
            <person name="Markowitz V."/>
            <person name="Cheng J.-F."/>
            <person name="Hugenholtz P."/>
            <person name="Woyke T."/>
            <person name="Wu D."/>
            <person name="Wirth R."/>
            <person name="Bilek Y."/>
            <person name="Hader T."/>
            <person name="Klenk H.-P."/>
            <person name="Eisen J.A."/>
        </authorList>
    </citation>
    <scope>NUCLEOTIDE SEQUENCE [LARGE SCALE GENOMIC DNA]</scope>
    <source>
        <strain evidence="3">ATCC 35584 / DSM 2162 / JCM 9187 / O7/1</strain>
    </source>
</reference>
<dbReference type="InterPro" id="IPR054588">
    <property type="entry name" value="Csa3_N"/>
</dbReference>
<accession>E8R9X5</accession>
<dbReference type="eggNOG" id="arCOG01446">
    <property type="taxonomic scope" value="Archaea"/>
</dbReference>
<dbReference type="InterPro" id="IPR010163">
    <property type="entry name" value="Csa3"/>
</dbReference>
<feature type="domain" description="HTH arsR-type" evidence="1">
    <location>
        <begin position="133"/>
        <end position="223"/>
    </location>
</feature>
<dbReference type="STRING" id="765177.Desmu_0999"/>
<keyword evidence="2" id="KW-0238">DNA-binding</keyword>
<dbReference type="GO" id="GO:0003700">
    <property type="term" value="F:DNA-binding transcription factor activity"/>
    <property type="evidence" value="ECO:0007669"/>
    <property type="project" value="InterPro"/>
</dbReference>
<reference evidence="2 3" key="2">
    <citation type="journal article" date="2011" name="Stand. Genomic Sci.">
        <title>Complete genome sequence of Desulfurococcus mucosus type strain (O7/1).</title>
        <authorList>
            <person name="Wirth R."/>
            <person name="Chertkov O."/>
            <person name="Held B."/>
            <person name="Lapidus A."/>
            <person name="Nolan M."/>
            <person name="Lucas S."/>
            <person name="Hammon N."/>
            <person name="Deshpande S."/>
            <person name="Cheng J.F."/>
            <person name="Tapia R."/>
            <person name="Han C."/>
            <person name="Goodwin L."/>
            <person name="Pitluck S."/>
            <person name="Liolios K."/>
            <person name="Ioanna P."/>
            <person name="Ivanova N."/>
            <person name="Mavromatis K."/>
            <person name="Mikhailova N."/>
            <person name="Pati A."/>
            <person name="Chen A."/>
            <person name="Palaniappan K."/>
            <person name="Land M."/>
            <person name="Hauser L."/>
            <person name="Chang Y.J."/>
            <person name="Jeffries C.D."/>
            <person name="Bilek Y."/>
            <person name="Hader T."/>
            <person name="Rohde M."/>
            <person name="Spring S."/>
            <person name="Sikorski J."/>
            <person name="Goker M."/>
            <person name="Woyke T."/>
            <person name="Bristow J."/>
            <person name="Eisen J.A."/>
            <person name="Markowitz V."/>
            <person name="Hugenholtz P."/>
            <person name="Kyrpides N.C."/>
            <person name="Klenk H.P."/>
        </authorList>
    </citation>
    <scope>NUCLEOTIDE SEQUENCE [LARGE SCALE GENOMIC DNA]</scope>
    <source>
        <strain evidence="3">ATCC 35584 / DSM 2162 / JCM 9187 / O7/1</strain>
    </source>
</reference>
<dbReference type="Pfam" id="PF25212">
    <property type="entry name" value="HVO_A0114"/>
    <property type="match status" value="1"/>
</dbReference>
<dbReference type="NCBIfam" id="TIGR01884">
    <property type="entry name" value="cas_HTH"/>
    <property type="match status" value="1"/>
</dbReference>
<dbReference type="SMART" id="SM00418">
    <property type="entry name" value="HTH_ARSR"/>
    <property type="match status" value="1"/>
</dbReference>
<dbReference type="GO" id="GO:0003677">
    <property type="term" value="F:DNA binding"/>
    <property type="evidence" value="ECO:0007669"/>
    <property type="project" value="UniProtKB-KW"/>
</dbReference>
<dbReference type="InterPro" id="IPR036390">
    <property type="entry name" value="WH_DNA-bd_sf"/>
</dbReference>
<sequence length="223" mass="25485">MDVENRTLVFTLGFDIKYQVKTIIELGRNINRFISIVNSDKSEKVLKALEEIDKFVRDYLEAEVETWEIDFSNVDKAFLELCKRFSSLRNGEVIIDVSGGMRIMGILTLFAAIVTLEPKDIRIYLWTEDGKTRADISFVSYIPLRPALSELSRKALRVIADRGEISLTELSQSMDKPKPSVYRAVRELLKLGLINEYKRGRASVYRLTPKGSVMAYMDDSEGD</sequence>
<dbReference type="HOGENOM" id="CLU_107894_1_0_2"/>
<dbReference type="GeneID" id="10153699"/>
<dbReference type="Gene3D" id="1.10.10.10">
    <property type="entry name" value="Winged helix-like DNA-binding domain superfamily/Winged helix DNA-binding domain"/>
    <property type="match status" value="1"/>
</dbReference>
<organism evidence="2 3">
    <name type="scientific">Desulfurococcus mucosus (strain ATCC 35584 / DSM 2162 / JCM 9187 / O7/1)</name>
    <dbReference type="NCBI Taxonomy" id="765177"/>
    <lineage>
        <taxon>Archaea</taxon>
        <taxon>Thermoproteota</taxon>
        <taxon>Thermoprotei</taxon>
        <taxon>Desulfurococcales</taxon>
        <taxon>Desulfurococcaceae</taxon>
        <taxon>Desulfurococcus</taxon>
    </lineage>
</organism>
<keyword evidence="3" id="KW-1185">Reference proteome</keyword>
<name>E8R9X5_DESM0</name>
<dbReference type="Proteomes" id="UP000001068">
    <property type="component" value="Chromosome"/>
</dbReference>
<dbReference type="PROSITE" id="PS50987">
    <property type="entry name" value="HTH_ARSR_2"/>
    <property type="match status" value="1"/>
</dbReference>
<dbReference type="InterPro" id="IPR036388">
    <property type="entry name" value="WH-like_DNA-bd_sf"/>
</dbReference>
<dbReference type="EMBL" id="CP002363">
    <property type="protein sequence ID" value="ADV65301.1"/>
    <property type="molecule type" value="Genomic_DNA"/>
</dbReference>
<dbReference type="RefSeq" id="WP_013562523.1">
    <property type="nucleotide sequence ID" value="NC_014961.1"/>
</dbReference>
<dbReference type="OrthoDB" id="36743at2157"/>
<evidence type="ECO:0000313" key="2">
    <source>
        <dbReference type="EMBL" id="ADV65301.1"/>
    </source>
</evidence>
<dbReference type="AlphaFoldDB" id="E8R9X5"/>
<proteinExistence type="predicted"/>
<dbReference type="KEGG" id="dmu:Desmu_0999"/>
<dbReference type="SUPFAM" id="SSF46785">
    <property type="entry name" value="Winged helix' DNA-binding domain"/>
    <property type="match status" value="1"/>
</dbReference>
<protein>
    <submittedName>
        <fullName evidence="2">CRISPR locus-related DNA-binding protein</fullName>
    </submittedName>
</protein>
<gene>
    <name evidence="2" type="ordered locus">Desmu_0999</name>
</gene>
<dbReference type="Pfam" id="PF22662">
    <property type="entry name" value="Csa3_N"/>
    <property type="match status" value="1"/>
</dbReference>
<dbReference type="Gene3D" id="3.40.50.11700">
    <property type="match status" value="1"/>
</dbReference>